<dbReference type="InterPro" id="IPR000014">
    <property type="entry name" value="PAS"/>
</dbReference>
<dbReference type="SUPFAM" id="SSF52172">
    <property type="entry name" value="CheY-like"/>
    <property type="match status" value="1"/>
</dbReference>
<evidence type="ECO:0000256" key="9">
    <source>
        <dbReference type="ARBA" id="ARBA00064003"/>
    </source>
</evidence>
<dbReference type="EMBL" id="JMIH01000024">
    <property type="protein sequence ID" value="KEO72473.1"/>
    <property type="molecule type" value="Genomic_DNA"/>
</dbReference>
<dbReference type="InterPro" id="IPR011006">
    <property type="entry name" value="CheY-like_superfamily"/>
</dbReference>
<gene>
    <name evidence="17" type="ORF">EL17_17190</name>
</gene>
<feature type="modified residue" description="4-aspartylphosphate" evidence="11">
    <location>
        <position position="884"/>
    </location>
</feature>
<dbReference type="NCBIfam" id="TIGR00229">
    <property type="entry name" value="sensory_box"/>
    <property type="match status" value="1"/>
</dbReference>
<dbReference type="EC" id="2.7.13.3" evidence="2"/>
<evidence type="ECO:0000259" key="13">
    <source>
        <dbReference type="PROSITE" id="PS50109"/>
    </source>
</evidence>
<evidence type="ECO:0000256" key="5">
    <source>
        <dbReference type="ARBA" id="ARBA00022741"/>
    </source>
</evidence>
<feature type="transmembrane region" description="Helical" evidence="12">
    <location>
        <begin position="273"/>
        <end position="293"/>
    </location>
</feature>
<dbReference type="FunFam" id="3.30.565.10:FF:000010">
    <property type="entry name" value="Sensor histidine kinase RcsC"/>
    <property type="match status" value="1"/>
</dbReference>
<evidence type="ECO:0000256" key="11">
    <source>
        <dbReference type="PROSITE-ProRule" id="PRU00169"/>
    </source>
</evidence>
<dbReference type="InterPro" id="IPR000700">
    <property type="entry name" value="PAS-assoc_C"/>
</dbReference>
<comment type="caution">
    <text evidence="17">The sequence shown here is derived from an EMBL/GenBank/DDBJ whole genome shotgun (WGS) entry which is preliminary data.</text>
</comment>
<dbReference type="InterPro" id="IPR005467">
    <property type="entry name" value="His_kinase_dom"/>
</dbReference>
<dbReference type="PANTHER" id="PTHR45339:SF1">
    <property type="entry name" value="HYBRID SIGNAL TRANSDUCTION HISTIDINE KINASE J"/>
    <property type="match status" value="1"/>
</dbReference>
<dbReference type="SUPFAM" id="SSF55874">
    <property type="entry name" value="ATPase domain of HSP90 chaperone/DNA topoisomerase II/histidine kinase"/>
    <property type="match status" value="1"/>
</dbReference>
<dbReference type="InterPro" id="IPR036890">
    <property type="entry name" value="HATPase_C_sf"/>
</dbReference>
<keyword evidence="3 11" id="KW-0597">Phosphoprotein</keyword>
<keyword evidence="8" id="KW-0902">Two-component regulatory system</keyword>
<dbReference type="InterPro" id="IPR035965">
    <property type="entry name" value="PAS-like_dom_sf"/>
</dbReference>
<dbReference type="Proteomes" id="UP000027821">
    <property type="component" value="Unassembled WGS sequence"/>
</dbReference>
<dbReference type="PROSITE" id="PS50112">
    <property type="entry name" value="PAS"/>
    <property type="match status" value="2"/>
</dbReference>
<evidence type="ECO:0000256" key="10">
    <source>
        <dbReference type="ARBA" id="ARBA00068150"/>
    </source>
</evidence>
<evidence type="ECO:0000256" key="4">
    <source>
        <dbReference type="ARBA" id="ARBA00022679"/>
    </source>
</evidence>
<protein>
    <recommendedName>
        <fullName evidence="10">Sensory/regulatory protein RpfC</fullName>
        <ecNumber evidence="2">2.7.13.3</ecNumber>
    </recommendedName>
</protein>
<dbReference type="InterPro" id="IPR036097">
    <property type="entry name" value="HisK_dim/P_sf"/>
</dbReference>
<keyword evidence="18" id="KW-1185">Reference proteome</keyword>
<dbReference type="CDD" id="cd17546">
    <property type="entry name" value="REC_hyHK_CKI1_RcsC-like"/>
    <property type="match status" value="1"/>
</dbReference>
<sequence>MGKSGGIVQKSNTYWMLTGLSLVFVLMLVFLGFLFYTALSDNLITTRTHELAKQTELAANEAQRRLNSLEEDLIYFTGVMEASSDAMIHSPANDIRTKRLLNTYAPIIKRLIIQHPGENGMIVYNLVNQDDFERIVVNDHMDFNPQTNFAVYGPNKQVRVSIHLNLQEYLSVHVRDYYIGPYGNKLLFNQNELLYLSDGGDGEVVFSAAILEQINQDIAAGLKGNYEGSFFQDGEKSQVIIAQYPFKVRQLNNQMAFIFTLEKSQIISGIYSAYFYLFGFLFLLLCIVLILLFKFSKQNATNNQMLSDASQELDRLFRQQTMLLQESNSFVYYLDQDGRYIRVSDNISSVLGYSQEEFIENVETIIKGERQEVDNEKSSQTDLPKKDNETFELDLIKKSGEVIRTKNFEKLYYTEEGEFSGRVGICTDIQDKYSAEKSLINSENTLRLVLDSLPDIIFIYDLTGVYIDYHVKEEILLLEPPQNSIGKTIMEVIPSPMNVVMMKAFERAVHTNRMQTEELELMLRSGKKTFEVRFIKLDHNKVMSLARDTTSQKLLENGLRESKDAAESASRAKSEFLANMSHEIRTPMNGLLGMIGLLSKTALNQQQKNYIQVIQDSGESLLTIIKDILDYSKIEAGKLELDLKIVNFRDQIYKIINIFSGLVNEKKIHLSLDIDNDTPRWLLLDRDKLFQILFNLVGNAVKFTPEEGDISVNIKAEAILNKNFMLYFTVKDNGIGIPLEKIPNLTEPFTQVDGSNTREYAGTGLGLAIAHKLIELMGGTLNIESAPGQGSCFSFTLFVTSAAEPIVDEVPSPSTSSLALPEEELKNLSNRYPLSILMAEDNEINIQFMNIIFGQMGYRPDLAKNGMEAVDKCRSKSYDLIFMDNQMPKMNGLEATKAIRKLPDGHRPVIIGLSANIFQEEIDKAYEAGMDDYLTKPINLNQISNKIKSSYLKNYPD</sequence>
<dbReference type="SMART" id="SM00387">
    <property type="entry name" value="HATPase_c"/>
    <property type="match status" value="1"/>
</dbReference>
<name>A0A074KXZ4_9BACT</name>
<evidence type="ECO:0000256" key="3">
    <source>
        <dbReference type="ARBA" id="ARBA00022553"/>
    </source>
</evidence>
<dbReference type="AlphaFoldDB" id="A0A074KXZ4"/>
<evidence type="ECO:0000256" key="8">
    <source>
        <dbReference type="ARBA" id="ARBA00023012"/>
    </source>
</evidence>
<dbReference type="SMART" id="SM00388">
    <property type="entry name" value="HisKA"/>
    <property type="match status" value="1"/>
</dbReference>
<dbReference type="Pfam" id="PF02518">
    <property type="entry name" value="HATPase_c"/>
    <property type="match status" value="1"/>
</dbReference>
<keyword evidence="5" id="KW-0547">Nucleotide-binding</keyword>
<dbReference type="CDD" id="cd00082">
    <property type="entry name" value="HisKA"/>
    <property type="match status" value="1"/>
</dbReference>
<dbReference type="Gene3D" id="3.30.565.10">
    <property type="entry name" value="Histidine kinase-like ATPase, C-terminal domain"/>
    <property type="match status" value="1"/>
</dbReference>
<dbReference type="Gene3D" id="3.30.450.20">
    <property type="entry name" value="PAS domain"/>
    <property type="match status" value="2"/>
</dbReference>
<feature type="domain" description="PAS" evidence="15">
    <location>
        <begin position="442"/>
        <end position="512"/>
    </location>
</feature>
<dbReference type="PROSITE" id="PS50113">
    <property type="entry name" value="PAC"/>
    <property type="match status" value="1"/>
</dbReference>
<dbReference type="Gene3D" id="3.40.50.2300">
    <property type="match status" value="1"/>
</dbReference>
<dbReference type="InterPro" id="IPR003594">
    <property type="entry name" value="HATPase_dom"/>
</dbReference>
<dbReference type="Pfam" id="PF08448">
    <property type="entry name" value="PAS_4"/>
    <property type="match status" value="1"/>
</dbReference>
<evidence type="ECO:0000259" key="14">
    <source>
        <dbReference type="PROSITE" id="PS50110"/>
    </source>
</evidence>
<feature type="domain" description="Histidine kinase" evidence="13">
    <location>
        <begin position="579"/>
        <end position="801"/>
    </location>
</feature>
<dbReference type="SMART" id="SM00091">
    <property type="entry name" value="PAS"/>
    <property type="match status" value="2"/>
</dbReference>
<proteinExistence type="predicted"/>
<comment type="subunit">
    <text evidence="9">At low DSF concentrations, interacts with RpfF.</text>
</comment>
<dbReference type="STRING" id="1048983.EL17_17190"/>
<evidence type="ECO:0000259" key="16">
    <source>
        <dbReference type="PROSITE" id="PS50113"/>
    </source>
</evidence>
<dbReference type="Pfam" id="PF00512">
    <property type="entry name" value="HisKA"/>
    <property type="match status" value="1"/>
</dbReference>
<feature type="transmembrane region" description="Helical" evidence="12">
    <location>
        <begin position="14"/>
        <end position="39"/>
    </location>
</feature>
<feature type="domain" description="Response regulatory" evidence="14">
    <location>
        <begin position="835"/>
        <end position="951"/>
    </location>
</feature>
<keyword evidence="12" id="KW-1133">Transmembrane helix</keyword>
<dbReference type="FunFam" id="1.10.287.130:FF:000002">
    <property type="entry name" value="Two-component osmosensing histidine kinase"/>
    <property type="match status" value="1"/>
</dbReference>
<dbReference type="Pfam" id="PF00072">
    <property type="entry name" value="Response_reg"/>
    <property type="match status" value="1"/>
</dbReference>
<dbReference type="InterPro" id="IPR001789">
    <property type="entry name" value="Sig_transdc_resp-reg_receiver"/>
</dbReference>
<keyword evidence="6" id="KW-0418">Kinase</keyword>
<keyword evidence="12" id="KW-0472">Membrane</keyword>
<reference evidence="17 18" key="1">
    <citation type="submission" date="2014-04" db="EMBL/GenBank/DDBJ databases">
        <title>Characterization and application of a salt tolerant electro-active bacterium.</title>
        <authorList>
            <person name="Yang L."/>
            <person name="Wei S."/>
            <person name="Tay Q.X.M."/>
        </authorList>
    </citation>
    <scope>NUCLEOTIDE SEQUENCE [LARGE SCALE GENOMIC DNA]</scope>
    <source>
        <strain evidence="17 18">LY1</strain>
    </source>
</reference>
<dbReference type="GO" id="GO:0000155">
    <property type="term" value="F:phosphorelay sensor kinase activity"/>
    <property type="evidence" value="ECO:0007669"/>
    <property type="project" value="InterPro"/>
</dbReference>
<comment type="catalytic activity">
    <reaction evidence="1">
        <text>ATP + protein L-histidine = ADP + protein N-phospho-L-histidine.</text>
        <dbReference type="EC" id="2.7.13.3"/>
    </reaction>
</comment>
<dbReference type="SUPFAM" id="SSF55785">
    <property type="entry name" value="PYP-like sensor domain (PAS domain)"/>
    <property type="match status" value="2"/>
</dbReference>
<evidence type="ECO:0000256" key="1">
    <source>
        <dbReference type="ARBA" id="ARBA00000085"/>
    </source>
</evidence>
<keyword evidence="7" id="KW-0067">ATP-binding</keyword>
<dbReference type="InterPro" id="IPR004358">
    <property type="entry name" value="Sig_transdc_His_kin-like_C"/>
</dbReference>
<dbReference type="PROSITE" id="PS50110">
    <property type="entry name" value="RESPONSE_REGULATORY"/>
    <property type="match status" value="1"/>
</dbReference>
<dbReference type="InterPro" id="IPR003661">
    <property type="entry name" value="HisK_dim/P_dom"/>
</dbReference>
<dbReference type="Gene3D" id="1.10.287.130">
    <property type="match status" value="1"/>
</dbReference>
<dbReference type="PANTHER" id="PTHR45339">
    <property type="entry name" value="HYBRID SIGNAL TRANSDUCTION HISTIDINE KINASE J"/>
    <property type="match status" value="1"/>
</dbReference>
<evidence type="ECO:0000313" key="18">
    <source>
        <dbReference type="Proteomes" id="UP000027821"/>
    </source>
</evidence>
<dbReference type="PRINTS" id="PR00344">
    <property type="entry name" value="BCTRLSENSOR"/>
</dbReference>
<dbReference type="SMART" id="SM00448">
    <property type="entry name" value="REC"/>
    <property type="match status" value="1"/>
</dbReference>
<keyword evidence="4" id="KW-0808">Transferase</keyword>
<evidence type="ECO:0000256" key="7">
    <source>
        <dbReference type="ARBA" id="ARBA00022840"/>
    </source>
</evidence>
<evidence type="ECO:0000259" key="15">
    <source>
        <dbReference type="PROSITE" id="PS50112"/>
    </source>
</evidence>
<keyword evidence="12" id="KW-0812">Transmembrane</keyword>
<dbReference type="PROSITE" id="PS50109">
    <property type="entry name" value="HIS_KIN"/>
    <property type="match status" value="1"/>
</dbReference>
<organism evidence="17 18">
    <name type="scientific">Anditalea andensis</name>
    <dbReference type="NCBI Taxonomy" id="1048983"/>
    <lineage>
        <taxon>Bacteria</taxon>
        <taxon>Pseudomonadati</taxon>
        <taxon>Bacteroidota</taxon>
        <taxon>Cytophagia</taxon>
        <taxon>Cytophagales</taxon>
        <taxon>Cytophagaceae</taxon>
        <taxon>Anditalea</taxon>
    </lineage>
</organism>
<evidence type="ECO:0000256" key="6">
    <source>
        <dbReference type="ARBA" id="ARBA00022777"/>
    </source>
</evidence>
<dbReference type="SUPFAM" id="SSF47384">
    <property type="entry name" value="Homodimeric domain of signal transducing histidine kinase"/>
    <property type="match status" value="1"/>
</dbReference>
<dbReference type="CDD" id="cd00130">
    <property type="entry name" value="PAS"/>
    <property type="match status" value="1"/>
</dbReference>
<dbReference type="InterPro" id="IPR013656">
    <property type="entry name" value="PAS_4"/>
</dbReference>
<feature type="domain" description="PAS" evidence="15">
    <location>
        <begin position="323"/>
        <end position="359"/>
    </location>
</feature>
<evidence type="ECO:0000256" key="2">
    <source>
        <dbReference type="ARBA" id="ARBA00012438"/>
    </source>
</evidence>
<feature type="domain" description="PAC" evidence="16">
    <location>
        <begin position="389"/>
        <end position="441"/>
    </location>
</feature>
<dbReference type="CDD" id="cd16922">
    <property type="entry name" value="HATPase_EvgS-ArcB-TorS-like"/>
    <property type="match status" value="1"/>
</dbReference>
<evidence type="ECO:0000313" key="17">
    <source>
        <dbReference type="EMBL" id="KEO72473.1"/>
    </source>
</evidence>
<accession>A0A074KXZ4</accession>
<dbReference type="GO" id="GO:0005524">
    <property type="term" value="F:ATP binding"/>
    <property type="evidence" value="ECO:0007669"/>
    <property type="project" value="UniProtKB-KW"/>
</dbReference>
<evidence type="ECO:0000256" key="12">
    <source>
        <dbReference type="SAM" id="Phobius"/>
    </source>
</evidence>
<dbReference type="OrthoDB" id="9809670at2"/>
<dbReference type="eggNOG" id="COG5002">
    <property type="taxonomic scope" value="Bacteria"/>
</dbReference>